<dbReference type="InterPro" id="IPR010845">
    <property type="entry name" value="FlaF"/>
</dbReference>
<dbReference type="Pfam" id="PF07309">
    <property type="entry name" value="FlaF"/>
    <property type="match status" value="1"/>
</dbReference>
<dbReference type="EMBL" id="JAGISH010000014">
    <property type="protein sequence ID" value="MBP0484588.1"/>
    <property type="molecule type" value="Genomic_DNA"/>
</dbReference>
<dbReference type="RefSeq" id="WP_209363078.1">
    <property type="nucleotide sequence ID" value="NZ_JAGISH010000014.1"/>
</dbReference>
<dbReference type="GO" id="GO:0044781">
    <property type="term" value="P:bacterial-type flagellum organization"/>
    <property type="evidence" value="ECO:0007669"/>
    <property type="project" value="InterPro"/>
</dbReference>
<dbReference type="Proteomes" id="UP000675940">
    <property type="component" value="Unassembled WGS sequence"/>
</dbReference>
<sequence length="146" mass="15828">MSISAYKRTIRESESPRQIEARVFARITGAMDFFRADYEAAGDRIARTAVLGQGLRTAIGQNRQLWVRLREDLTSDANALPETLRANLLSISMWVDRTCEAVIGGGAGLGALIDVNQNILAGLTSQRPALSTVDTSHGPESRAEAL</sequence>
<evidence type="ECO:0000313" key="1">
    <source>
        <dbReference type="EMBL" id="MBP0484588.1"/>
    </source>
</evidence>
<comment type="caution">
    <text evidence="1">The sequence shown here is derived from an EMBL/GenBank/DDBJ whole genome shotgun (WGS) entry which is preliminary data.</text>
</comment>
<reference evidence="1" key="1">
    <citation type="submission" date="2021-03" db="EMBL/GenBank/DDBJ databases">
        <title>Sagittula salina sp. nov. strain M10.9X isolated from the marine waste.</title>
        <authorList>
            <person name="Satari L."/>
            <person name="Molina-Menor E."/>
            <person name="Vidal-Verdu A."/>
            <person name="Pascual J."/>
            <person name="Pereto J."/>
            <person name="Porcar M."/>
        </authorList>
    </citation>
    <scope>NUCLEOTIDE SEQUENCE</scope>
    <source>
        <strain evidence="1">M10.9X</strain>
    </source>
</reference>
<organism evidence="1 2">
    <name type="scientific">Sagittula salina</name>
    <dbReference type="NCBI Taxonomy" id="2820268"/>
    <lineage>
        <taxon>Bacteria</taxon>
        <taxon>Pseudomonadati</taxon>
        <taxon>Pseudomonadota</taxon>
        <taxon>Alphaproteobacteria</taxon>
        <taxon>Rhodobacterales</taxon>
        <taxon>Roseobacteraceae</taxon>
        <taxon>Sagittula</taxon>
    </lineage>
</organism>
<gene>
    <name evidence="1" type="ORF">J5474_19120</name>
</gene>
<keyword evidence="2" id="KW-1185">Reference proteome</keyword>
<accession>A0A940MRH2</accession>
<protein>
    <submittedName>
        <fullName evidence="1">FlaF protein</fullName>
    </submittedName>
</protein>
<proteinExistence type="predicted"/>
<dbReference type="AlphaFoldDB" id="A0A940MRH2"/>
<evidence type="ECO:0000313" key="2">
    <source>
        <dbReference type="Proteomes" id="UP000675940"/>
    </source>
</evidence>
<name>A0A940MRH2_9RHOB</name>